<reference evidence="1 2" key="1">
    <citation type="journal article" date="2014" name="Genome Announc.">
        <title>Draft Genome Sequence of Geobacillus icigianus Strain G1w1T Isolated from Hot Springs in the Valley of Geysers, Kamchatka (Russian Federation).</title>
        <authorList>
            <person name="Bryanskaya A.V."/>
            <person name="Rozanov A.S."/>
            <person name="Logacheva M.D."/>
            <person name="Kotenko A.V."/>
            <person name="Peltek S.E."/>
        </authorList>
    </citation>
    <scope>NUCLEOTIDE SEQUENCE [LARGE SCALE GENOMIC DNA]</scope>
    <source>
        <strain evidence="1 2">G1w1</strain>
    </source>
</reference>
<gene>
    <name evidence="1" type="ORF">EP10_000742</name>
</gene>
<comment type="caution">
    <text evidence="1">The sequence shown here is derived from an EMBL/GenBank/DDBJ whole genome shotgun (WGS) entry which is preliminary data.</text>
</comment>
<keyword evidence="2" id="KW-1185">Reference proteome</keyword>
<evidence type="ECO:0000313" key="2">
    <source>
        <dbReference type="Proteomes" id="UP000029267"/>
    </source>
</evidence>
<name>A0ABU6BD92_9BACL</name>
<protein>
    <submittedName>
        <fullName evidence="1">Uncharacterized protein</fullName>
    </submittedName>
</protein>
<evidence type="ECO:0000313" key="1">
    <source>
        <dbReference type="EMBL" id="MEB3749903.1"/>
    </source>
</evidence>
<accession>A0ABU6BD92</accession>
<proteinExistence type="predicted"/>
<sequence>MSLLIDISMRSRLVDGRDFSFFLLGNGTKCSKMNVNDIDGNKGV</sequence>
<dbReference type="EMBL" id="JPYA02000001">
    <property type="protein sequence ID" value="MEB3749903.1"/>
    <property type="molecule type" value="Genomic_DNA"/>
</dbReference>
<organism evidence="1 2">
    <name type="scientific">Geobacillus icigianus</name>
    <dbReference type="NCBI Taxonomy" id="1430331"/>
    <lineage>
        <taxon>Bacteria</taxon>
        <taxon>Bacillati</taxon>
        <taxon>Bacillota</taxon>
        <taxon>Bacilli</taxon>
        <taxon>Bacillales</taxon>
        <taxon>Anoxybacillaceae</taxon>
        <taxon>Geobacillus</taxon>
    </lineage>
</organism>
<dbReference type="Proteomes" id="UP000029267">
    <property type="component" value="Unassembled WGS sequence"/>
</dbReference>